<comment type="caution">
    <text evidence="2">The sequence shown here is derived from an EMBL/GenBank/DDBJ whole genome shotgun (WGS) entry which is preliminary data.</text>
</comment>
<dbReference type="AlphaFoldDB" id="A0A9P8TMH5"/>
<protein>
    <submittedName>
        <fullName evidence="2">Uncharacterized protein</fullName>
    </submittedName>
</protein>
<keyword evidence="3" id="KW-1185">Reference proteome</keyword>
<gene>
    <name evidence="2" type="ORF">WICPIJ_004885</name>
</gene>
<feature type="transmembrane region" description="Helical" evidence="1">
    <location>
        <begin position="358"/>
        <end position="380"/>
    </location>
</feature>
<proteinExistence type="predicted"/>
<evidence type="ECO:0000313" key="3">
    <source>
        <dbReference type="Proteomes" id="UP000774326"/>
    </source>
</evidence>
<evidence type="ECO:0000256" key="1">
    <source>
        <dbReference type="SAM" id="Phobius"/>
    </source>
</evidence>
<accession>A0A9P8TMH5</accession>
<reference evidence="2" key="1">
    <citation type="journal article" date="2021" name="Open Biol.">
        <title>Shared evolutionary footprints suggest mitochondrial oxidative damage underlies multiple complex I losses in fungi.</title>
        <authorList>
            <person name="Schikora-Tamarit M.A."/>
            <person name="Marcet-Houben M."/>
            <person name="Nosek J."/>
            <person name="Gabaldon T."/>
        </authorList>
    </citation>
    <scope>NUCLEOTIDE SEQUENCE</scope>
    <source>
        <strain evidence="2">CBS2887</strain>
    </source>
</reference>
<name>A0A9P8TMH5_WICPI</name>
<evidence type="ECO:0000313" key="2">
    <source>
        <dbReference type="EMBL" id="KAH3684155.1"/>
    </source>
</evidence>
<sequence length="449" mass="52029">MSQAHIHYTQKVDTENDTQFQIQLKRSSANNGNCQTQLHPLNALELHELLFEEDKLPEGTTTKINITNDGAFFHSALEALGDEDLKQPKRLEDAQSKYTFTQFISKGTFKQQPEAWGYRTMFTPVQNDFNTLGNAIQVVSSSLVNFDNFKYLWKNILQQLYLFQFISFENGNFLVLLDGFDEDFSKKFKVHLMNILEEEENKNIKHFDSSDYIAFMLFKTFTNTIQELLDQQLEEVNNLNWARTTASIFLLKLYSIDQLFALTYSKDPSSLENIIFEASKSHPYYKELATSFINPYKTKYQEYAEKDLELTKLFAYKVHPFDEKVGTFSTWFLLFIPLFFYFISLYDNISIVSDGNKTMVQIVWTLGLPLVRIVGQYFILKNILWGLSPALNKYVIHSPLILLLVGALGFTALAIPLQFIGLFKVLWVLQDGVHQRAVDWINELLASLQ</sequence>
<keyword evidence="1" id="KW-0472">Membrane</keyword>
<reference evidence="2" key="2">
    <citation type="submission" date="2021-01" db="EMBL/GenBank/DDBJ databases">
        <authorList>
            <person name="Schikora-Tamarit M.A."/>
        </authorList>
    </citation>
    <scope>NUCLEOTIDE SEQUENCE</scope>
    <source>
        <strain evidence="2">CBS2887</strain>
    </source>
</reference>
<keyword evidence="1" id="KW-1133">Transmembrane helix</keyword>
<feature type="transmembrane region" description="Helical" evidence="1">
    <location>
        <begin position="328"/>
        <end position="346"/>
    </location>
</feature>
<dbReference type="Proteomes" id="UP000774326">
    <property type="component" value="Unassembled WGS sequence"/>
</dbReference>
<feature type="transmembrane region" description="Helical" evidence="1">
    <location>
        <begin position="400"/>
        <end position="427"/>
    </location>
</feature>
<keyword evidence="1" id="KW-0812">Transmembrane</keyword>
<dbReference type="EMBL" id="JAEUBG010002687">
    <property type="protein sequence ID" value="KAH3684155.1"/>
    <property type="molecule type" value="Genomic_DNA"/>
</dbReference>
<organism evidence="2 3">
    <name type="scientific">Wickerhamomyces pijperi</name>
    <name type="common">Yeast</name>
    <name type="synonym">Pichia pijperi</name>
    <dbReference type="NCBI Taxonomy" id="599730"/>
    <lineage>
        <taxon>Eukaryota</taxon>
        <taxon>Fungi</taxon>
        <taxon>Dikarya</taxon>
        <taxon>Ascomycota</taxon>
        <taxon>Saccharomycotina</taxon>
        <taxon>Saccharomycetes</taxon>
        <taxon>Phaffomycetales</taxon>
        <taxon>Wickerhamomycetaceae</taxon>
        <taxon>Wickerhamomyces</taxon>
    </lineage>
</organism>